<keyword evidence="3" id="KW-1185">Reference proteome</keyword>
<reference evidence="1" key="1">
    <citation type="submission" date="2023-06" db="EMBL/GenBank/DDBJ databases">
        <authorList>
            <person name="Kurt Z."/>
        </authorList>
    </citation>
    <scope>NUCLEOTIDE SEQUENCE</scope>
</reference>
<evidence type="ECO:0000313" key="2">
    <source>
        <dbReference type="EMBL" id="CAL6089001.1"/>
    </source>
</evidence>
<dbReference type="EMBL" id="CAXDID020000414">
    <property type="protein sequence ID" value="CAL6089001.1"/>
    <property type="molecule type" value="Genomic_DNA"/>
</dbReference>
<name>A0AA86V3S8_9EUKA</name>
<dbReference type="Proteomes" id="UP001642409">
    <property type="component" value="Unassembled WGS sequence"/>
</dbReference>
<organism evidence="1">
    <name type="scientific">Hexamita inflata</name>
    <dbReference type="NCBI Taxonomy" id="28002"/>
    <lineage>
        <taxon>Eukaryota</taxon>
        <taxon>Metamonada</taxon>
        <taxon>Diplomonadida</taxon>
        <taxon>Hexamitidae</taxon>
        <taxon>Hexamitinae</taxon>
        <taxon>Hexamita</taxon>
    </lineage>
</organism>
<protein>
    <submittedName>
        <fullName evidence="2">Hypothetical_protein</fullName>
    </submittedName>
</protein>
<comment type="caution">
    <text evidence="1">The sequence shown here is derived from an EMBL/GenBank/DDBJ whole genome shotgun (WGS) entry which is preliminary data.</text>
</comment>
<accession>A0AA86V3S8</accession>
<dbReference type="EMBL" id="CATOUU010001164">
    <property type="protein sequence ID" value="CAI9975132.1"/>
    <property type="molecule type" value="Genomic_DNA"/>
</dbReference>
<evidence type="ECO:0000313" key="3">
    <source>
        <dbReference type="Proteomes" id="UP001642409"/>
    </source>
</evidence>
<proteinExistence type="predicted"/>
<dbReference type="AlphaFoldDB" id="A0AA86V3S8"/>
<sequence>MEHINKIQILKLLVINNTQVIDPLQHLYKLKTISTYSTSIIDMYLLTKLTQLQDLSIFNNIELENIILKLQSNLNLHLPNLTEYNCDRTESVFNSNILQFSPVQFEEVLEGTGRFYQLKRCFEHQLQDQRITKSISTFTMKQKTK</sequence>
<evidence type="ECO:0000313" key="1">
    <source>
        <dbReference type="EMBL" id="CAI9975132.1"/>
    </source>
</evidence>
<reference evidence="2 3" key="2">
    <citation type="submission" date="2024-07" db="EMBL/GenBank/DDBJ databases">
        <authorList>
            <person name="Akdeniz Z."/>
        </authorList>
    </citation>
    <scope>NUCLEOTIDE SEQUENCE [LARGE SCALE GENOMIC DNA]</scope>
</reference>
<gene>
    <name evidence="1" type="ORF">HINF_LOCUS62777</name>
    <name evidence="2" type="ORF">HINF_LOCUS64486</name>
</gene>